<feature type="compositionally biased region" description="Acidic residues" evidence="1">
    <location>
        <begin position="555"/>
        <end position="564"/>
    </location>
</feature>
<feature type="compositionally biased region" description="Basic and acidic residues" evidence="1">
    <location>
        <begin position="1254"/>
        <end position="1268"/>
    </location>
</feature>
<feature type="compositionally biased region" description="Low complexity" evidence="1">
    <location>
        <begin position="762"/>
        <end position="771"/>
    </location>
</feature>
<feature type="compositionally biased region" description="Polar residues" evidence="1">
    <location>
        <begin position="1396"/>
        <end position="1415"/>
    </location>
</feature>
<feature type="compositionally biased region" description="Low complexity" evidence="1">
    <location>
        <begin position="645"/>
        <end position="655"/>
    </location>
</feature>
<feature type="compositionally biased region" description="Basic and acidic residues" evidence="1">
    <location>
        <begin position="1285"/>
        <end position="1307"/>
    </location>
</feature>
<feature type="compositionally biased region" description="Low complexity" evidence="1">
    <location>
        <begin position="891"/>
        <end position="904"/>
    </location>
</feature>
<feature type="compositionally biased region" description="Basic and acidic residues" evidence="1">
    <location>
        <begin position="310"/>
        <end position="330"/>
    </location>
</feature>
<feature type="compositionally biased region" description="Low complexity" evidence="1">
    <location>
        <begin position="796"/>
        <end position="824"/>
    </location>
</feature>
<feature type="compositionally biased region" description="Low complexity" evidence="1">
    <location>
        <begin position="778"/>
        <end position="788"/>
    </location>
</feature>
<feature type="region of interest" description="Disordered" evidence="1">
    <location>
        <begin position="1110"/>
        <end position="1161"/>
    </location>
</feature>
<feature type="compositionally biased region" description="Polar residues" evidence="1">
    <location>
        <begin position="603"/>
        <end position="614"/>
    </location>
</feature>
<feature type="compositionally biased region" description="Polar residues" evidence="1">
    <location>
        <begin position="514"/>
        <end position="523"/>
    </location>
</feature>
<feature type="compositionally biased region" description="Polar residues" evidence="1">
    <location>
        <begin position="677"/>
        <end position="695"/>
    </location>
</feature>
<feature type="compositionally biased region" description="Basic and acidic residues" evidence="1">
    <location>
        <begin position="1315"/>
        <end position="1324"/>
    </location>
</feature>
<feature type="compositionally biased region" description="Basic and acidic residues" evidence="1">
    <location>
        <begin position="922"/>
        <end position="935"/>
    </location>
</feature>
<feature type="compositionally biased region" description="Low complexity" evidence="1">
    <location>
        <begin position="663"/>
        <end position="672"/>
    </location>
</feature>
<feature type="region of interest" description="Disordered" evidence="1">
    <location>
        <begin position="1"/>
        <end position="36"/>
    </location>
</feature>
<evidence type="ECO:0000313" key="2">
    <source>
        <dbReference type="EMBL" id="OAE22603.1"/>
    </source>
</evidence>
<feature type="compositionally biased region" description="Basic and acidic residues" evidence="1">
    <location>
        <begin position="1383"/>
        <end position="1392"/>
    </location>
</feature>
<feature type="compositionally biased region" description="Polar residues" evidence="1">
    <location>
        <begin position="486"/>
        <end position="495"/>
    </location>
</feature>
<feature type="compositionally biased region" description="Low complexity" evidence="1">
    <location>
        <begin position="524"/>
        <end position="537"/>
    </location>
</feature>
<feature type="compositionally biased region" description="Polar residues" evidence="1">
    <location>
        <begin position="720"/>
        <end position="729"/>
    </location>
</feature>
<organism evidence="2 3">
    <name type="scientific">Marchantia polymorpha subsp. ruderalis</name>
    <dbReference type="NCBI Taxonomy" id="1480154"/>
    <lineage>
        <taxon>Eukaryota</taxon>
        <taxon>Viridiplantae</taxon>
        <taxon>Streptophyta</taxon>
        <taxon>Embryophyta</taxon>
        <taxon>Marchantiophyta</taxon>
        <taxon>Marchantiopsida</taxon>
        <taxon>Marchantiidae</taxon>
        <taxon>Marchantiales</taxon>
        <taxon>Marchantiaceae</taxon>
        <taxon>Marchantia</taxon>
    </lineage>
</organism>
<sequence length="1429" mass="155172">MALRRQSTSSTVTSRSNPGMSQGDEDGGQKQNKPLQEWLEGISERMMKRIDTVGDEVQKIVDEMGAVELDLKNTFNSFRCLSSTQFVENRVYEEDETESVRAETPAKDSQHPFAPTESYEDEILPRYRDAVSTAWATFQEISHQHDQASRRLRSRNKVLRNLDYDGHLHLVPHIIGTDEFARDAQCGLADLRHKRPIVDGFEVDSDTEREGADLAAELVGAGSVSEGEWSDPESDLGDQGDGFEPAVSAALDFKAMLEAALRNPSLPYDGNTSTEDVDMYGQGIDNDYFLSNVTIDNYYGSPRTISRTVETGDHRASDDTTANKDTRDPGDWQLTASHVPANIAVQTTADSLDNITSQPLQPGRAEQPYRDTMEELLKKPFMLKTQNPMEEDKLNNSETNVPAEYNSLSNLPYIPGGLFDDDESDTVSIVGEFANVSDSNTEPTIPEGLFQRHPPPGAAEPSQEQARSSSTVDHSTSPLLVPPFTTGRQPSNVDITSLFKGQDNKGPTKLKIPDSSSSLGNTENISNRSNTSNGSRGQFTSQSIVRPQVRGGLFDDSDDDEEDTGNLFGVTDSGIDSQPGLRTWTSASSKGLFDDLENEDATDQNLFRQPSGSSHEGRNNDDVSSVLRKVMIPGPATGRLPQRQSSWSSNSDGSSDPLQKQISGSSPSPSASDRNLRQSLSSSPSGNTLQSKPKISSSSSLSESSPDPLQRQSLSSSPSGNTLQSKPKISSSSSLSESSPDPLQRQSLSSSPSRNAPESKPKISSSSSLSESSHDSLQRQSLSSSPSRNAPESKPKVSSSSSLPRSSPDPLQRQSPNSSPSRNTPTRDPKPSFSSSPSGSSPDPLQGQSPGYNLTASKQDRIHEQVFDPTLSESTIDRPKKPFSGTNLFGSFTSPTQTQPSRSSLVESVLDRTSIDSSPVKYEFKEDSGEDKPVEPHPSLESLLAAGIRPTVHSAVDSSDDSDAWSRSESGDEGDGDVDTSSRGKPDSPKSYKGFGATAESFASNYEEKSLSDSDGAKQPAAEPTVQHSRSSSVETASMVSVPEYTLKSPLFPLRSHDSSASSPSRPRRTFSDLQDLEMPEEQPLKPQSPIEEAIRPTYAFIDRRTNLGASSITDDDAGKLTHTTLSRPLGPAKRRAPSPIKPLKSTQSLPVQSPPRQIDTLPRNVSQNVFSGRDLTAPKIDIGRLTTGRAFTSLFEEDDGDDDLFGSELPPKQSNLQIGPKLQQTKSPLDLPVPQNMTRDEVKGPFPTVKSSRSPEDLFHTRERDEPAEVALKPKSPLDLFQTTRRDVSKEVAHPERSKMPLDRNVDLQTTTARDIEKEEDPSPARIRSPLPSRVPTASPAKISGLKAEDAKAPAGRPASRLSSLLFGDDDEDNEDALFGPLHEKSSRGSKDWLASSSSFNPARPTSSFNPARPTSSRRTSGSSLFDD</sequence>
<name>A0A176VQC8_MARPO</name>
<proteinExistence type="predicted"/>
<feature type="region of interest" description="Disordered" evidence="1">
    <location>
        <begin position="307"/>
        <end position="334"/>
    </location>
</feature>
<dbReference type="Proteomes" id="UP000077202">
    <property type="component" value="Unassembled WGS sequence"/>
</dbReference>
<feature type="compositionally biased region" description="Polar residues" evidence="1">
    <location>
        <begin position="1145"/>
        <end position="1156"/>
    </location>
</feature>
<feature type="compositionally biased region" description="Low complexity" evidence="1">
    <location>
        <begin position="831"/>
        <end position="851"/>
    </location>
</feature>
<feature type="compositionally biased region" description="Low complexity" evidence="1">
    <location>
        <begin position="730"/>
        <end position="754"/>
    </location>
</feature>
<feature type="compositionally biased region" description="Basic and acidic residues" evidence="1">
    <location>
        <begin position="980"/>
        <end position="990"/>
    </location>
</feature>
<keyword evidence="3" id="KW-1185">Reference proteome</keyword>
<reference evidence="2" key="1">
    <citation type="submission" date="2016-03" db="EMBL/GenBank/DDBJ databases">
        <title>Mechanisms controlling the formation of the plant cell surface in tip-growing cells are functionally conserved among land plants.</title>
        <authorList>
            <person name="Honkanen S."/>
            <person name="Jones V.A."/>
            <person name="Morieri G."/>
            <person name="Champion C."/>
            <person name="Hetherington A.J."/>
            <person name="Kelly S."/>
            <person name="Saint-Marcoux D."/>
            <person name="Proust H."/>
            <person name="Prescott H."/>
            <person name="Dolan L."/>
        </authorList>
    </citation>
    <scope>NUCLEOTIDE SEQUENCE [LARGE SCALE GENOMIC DNA]</scope>
    <source>
        <tissue evidence="2">Whole gametophyte</tissue>
    </source>
</reference>
<comment type="caution">
    <text evidence="2">The sequence shown here is derived from an EMBL/GenBank/DDBJ whole genome shotgun (WGS) entry which is preliminary data.</text>
</comment>
<feature type="compositionally biased region" description="Low complexity" evidence="1">
    <location>
        <begin position="1"/>
        <end position="16"/>
    </location>
</feature>
<feature type="compositionally biased region" description="Polar residues" evidence="1">
    <location>
        <begin position="462"/>
        <end position="478"/>
    </location>
</feature>
<feature type="compositionally biased region" description="Basic and acidic residues" evidence="1">
    <location>
        <begin position="1006"/>
        <end position="1016"/>
    </location>
</feature>
<evidence type="ECO:0000256" key="1">
    <source>
        <dbReference type="SAM" id="MobiDB-lite"/>
    </source>
</evidence>
<accession>A0A176VQC8</accession>
<feature type="compositionally biased region" description="Low complexity" evidence="1">
    <location>
        <begin position="1416"/>
        <end position="1429"/>
    </location>
</feature>
<feature type="region of interest" description="Disordered" evidence="1">
    <location>
        <begin position="433"/>
        <end position="583"/>
    </location>
</feature>
<feature type="compositionally biased region" description="Polar residues" evidence="1">
    <location>
        <begin position="1026"/>
        <end position="1039"/>
    </location>
</feature>
<feature type="region of interest" description="Disordered" evidence="1">
    <location>
        <begin position="598"/>
        <end position="1093"/>
    </location>
</feature>
<feature type="compositionally biased region" description="Low complexity" evidence="1">
    <location>
        <begin position="696"/>
        <end position="719"/>
    </location>
</feature>
<evidence type="ECO:0000313" key="3">
    <source>
        <dbReference type="Proteomes" id="UP000077202"/>
    </source>
</evidence>
<gene>
    <name evidence="2" type="ORF">AXG93_777s1110</name>
</gene>
<feature type="region of interest" description="Disordered" evidence="1">
    <location>
        <begin position="1225"/>
        <end position="1429"/>
    </location>
</feature>
<dbReference type="EMBL" id="LVLJ01003142">
    <property type="protein sequence ID" value="OAE22603.1"/>
    <property type="molecule type" value="Genomic_DNA"/>
</dbReference>
<protein>
    <submittedName>
        <fullName evidence="2">Uncharacterized protein</fullName>
    </submittedName>
</protein>